<sequence>MVIASHFLSVDYRGGDAMQMYFGDVSLCYTYSLAMALHSYGYDVRPEFLEAIMVLGNGASIVKEDEKHPLVFFDNGMPDSSISHSLDILGFTYDEYYIKDSNAVNHISIREILSKFLLSGTVVLGPLDMGYLTYNPNHIHLYGVDHFVSVYDLDDEFIHFHDPAGFACMKMTFSEFSKAWEAKNIDYKRGSFSMWGNFKKIKSPTSKEIYQKTSMLMKQQYEHGEENVIAKYAKSVAENGLNEEQKHLHQYFSFKLASIRNLYMSNFLKEYDTVRSEIKENLARLFGQAHLFCIKEDYQKLSEVLYDIAALDSKFRDLCIHYKEE</sequence>
<dbReference type="AlphaFoldDB" id="F0IM28"/>
<gene>
    <name evidence="1" type="ORF">HMPREF9383_1180</name>
</gene>
<dbReference type="Gene3D" id="3.90.70.10">
    <property type="entry name" value="Cysteine proteinases"/>
    <property type="match status" value="1"/>
</dbReference>
<protein>
    <recommendedName>
        <fullName evidence="3">RADC family protein</fullName>
    </recommendedName>
</protein>
<organism evidence="1 2">
    <name type="scientific">Streptococcus sanguinis SK150</name>
    <dbReference type="NCBI Taxonomy" id="888811"/>
    <lineage>
        <taxon>Bacteria</taxon>
        <taxon>Bacillati</taxon>
        <taxon>Bacillota</taxon>
        <taxon>Bacilli</taxon>
        <taxon>Lactobacillales</taxon>
        <taxon>Streptococcaceae</taxon>
        <taxon>Streptococcus</taxon>
    </lineage>
</organism>
<evidence type="ECO:0000313" key="1">
    <source>
        <dbReference type="EMBL" id="EGD36536.1"/>
    </source>
</evidence>
<reference evidence="1 2" key="1">
    <citation type="submission" date="2011-02" db="EMBL/GenBank/DDBJ databases">
        <authorList>
            <person name="Muzny D."/>
            <person name="Qin X."/>
            <person name="Deng J."/>
            <person name="Jiang H."/>
            <person name="Liu Y."/>
            <person name="Qu J."/>
            <person name="Song X.-Z."/>
            <person name="Zhang L."/>
            <person name="Thornton R."/>
            <person name="Coyle M."/>
            <person name="Francisco L."/>
            <person name="Jackson L."/>
            <person name="Javaid M."/>
            <person name="Korchina V."/>
            <person name="Kovar C."/>
            <person name="Mata R."/>
            <person name="Mathew T."/>
            <person name="Ngo R."/>
            <person name="Nguyen L."/>
            <person name="Nguyen N."/>
            <person name="Okwuonu G."/>
            <person name="Ongeri F."/>
            <person name="Pham C."/>
            <person name="Simmons D."/>
            <person name="Wilczek-Boney K."/>
            <person name="Hale W."/>
            <person name="Jakkamsetti A."/>
            <person name="Pham P."/>
            <person name="Ruth R."/>
            <person name="San Lucas F."/>
            <person name="Warren J."/>
            <person name="Zhang J."/>
            <person name="Zhao Z."/>
            <person name="Zhou C."/>
            <person name="Zhu D."/>
            <person name="Lee S."/>
            <person name="Bess C."/>
            <person name="Blankenburg K."/>
            <person name="Forbes L."/>
            <person name="Fu Q."/>
            <person name="Gubbala S."/>
            <person name="Hirani K."/>
            <person name="Jayaseelan J.C."/>
            <person name="Lara F."/>
            <person name="Munidasa M."/>
            <person name="Palculict T."/>
            <person name="Patil S."/>
            <person name="Pu L.-L."/>
            <person name="Saada N."/>
            <person name="Tang L."/>
            <person name="Weissenberger G."/>
            <person name="Zhu Y."/>
            <person name="Hemphill L."/>
            <person name="Shang Y."/>
            <person name="Youmans B."/>
            <person name="Ayvaz T."/>
            <person name="Ross M."/>
            <person name="Santibanez J."/>
            <person name="Aqrawi P."/>
            <person name="Gross S."/>
            <person name="Joshi V."/>
            <person name="Fowler G."/>
            <person name="Nazareth L."/>
            <person name="Reid J."/>
            <person name="Worley K."/>
            <person name="Petrosino J."/>
            <person name="Highlander S."/>
            <person name="Gibbs R."/>
        </authorList>
    </citation>
    <scope>NUCLEOTIDE SEQUENCE [LARGE SCALE GENOMIC DNA]</scope>
    <source>
        <strain evidence="1 2">SK150</strain>
    </source>
</reference>
<dbReference type="EMBL" id="AEXY01000012">
    <property type="protein sequence ID" value="EGD36536.1"/>
    <property type="molecule type" value="Genomic_DNA"/>
</dbReference>
<dbReference type="Proteomes" id="UP000003530">
    <property type="component" value="Unassembled WGS sequence"/>
</dbReference>
<name>F0IM28_STRSA</name>
<accession>F0IM28</accession>
<dbReference type="HOGENOM" id="CLU_077892_0_0_9"/>
<dbReference type="PATRIC" id="fig|888811.3.peg.1159"/>
<comment type="caution">
    <text evidence="1">The sequence shown here is derived from an EMBL/GenBank/DDBJ whole genome shotgun (WGS) entry which is preliminary data.</text>
</comment>
<evidence type="ECO:0000313" key="2">
    <source>
        <dbReference type="Proteomes" id="UP000003530"/>
    </source>
</evidence>
<proteinExistence type="predicted"/>
<evidence type="ECO:0008006" key="3">
    <source>
        <dbReference type="Google" id="ProtNLM"/>
    </source>
</evidence>